<feature type="chain" id="PRO_5003555727" description="Secreted protein" evidence="1">
    <location>
        <begin position="21"/>
        <end position="225"/>
    </location>
</feature>
<protein>
    <recommendedName>
        <fullName evidence="4">Secreted protein</fullName>
    </recommendedName>
</protein>
<dbReference type="AlphaFoldDB" id="H1V9M9"/>
<name>H1V9M9_COLHI</name>
<dbReference type="Proteomes" id="UP000007174">
    <property type="component" value="Unassembled WGS sequence"/>
</dbReference>
<evidence type="ECO:0000313" key="2">
    <source>
        <dbReference type="EMBL" id="CCF36932.1"/>
    </source>
</evidence>
<evidence type="ECO:0008006" key="4">
    <source>
        <dbReference type="Google" id="ProtNLM"/>
    </source>
</evidence>
<evidence type="ECO:0000256" key="1">
    <source>
        <dbReference type="SAM" id="SignalP"/>
    </source>
</evidence>
<feature type="signal peptide" evidence="1">
    <location>
        <begin position="1"/>
        <end position="20"/>
    </location>
</feature>
<evidence type="ECO:0000313" key="3">
    <source>
        <dbReference type="Proteomes" id="UP000007174"/>
    </source>
</evidence>
<organism evidence="2 3">
    <name type="scientific">Colletotrichum higginsianum (strain IMI 349063)</name>
    <name type="common">Crucifer anthracnose fungus</name>
    <dbReference type="NCBI Taxonomy" id="759273"/>
    <lineage>
        <taxon>Eukaryota</taxon>
        <taxon>Fungi</taxon>
        <taxon>Dikarya</taxon>
        <taxon>Ascomycota</taxon>
        <taxon>Pezizomycotina</taxon>
        <taxon>Sordariomycetes</taxon>
        <taxon>Hypocreomycetidae</taxon>
        <taxon>Glomerellales</taxon>
        <taxon>Glomerellaceae</taxon>
        <taxon>Colletotrichum</taxon>
        <taxon>Colletotrichum destructivum species complex</taxon>
    </lineage>
</organism>
<sequence>MTRSGVCLLFILAIPPDLRPETSLPPASCREREAQVSPCWPPPRSEMHILSCLLSASERTPHPLPPNQRGRPINLPTYPHTSSSSPPPCHVLIPAKSTTASSHRAPRNCSVSGRNVALPDLGTHICCRYGCRPITRDSLPKRPRCITLMLLALHLQPRNLEQPHHLFSPLYLPTYTRGLFSKHITFTHTHTIRGSGVVSRRPGVPICTHGWLIGLVHFKAVLHSV</sequence>
<reference evidence="3" key="1">
    <citation type="journal article" date="2012" name="Nat. Genet.">
        <title>Lifestyle transitions in plant pathogenic Colletotrichum fungi deciphered by genome and transcriptome analyses.</title>
        <authorList>
            <person name="O'Connell R.J."/>
            <person name="Thon M.R."/>
            <person name="Hacquard S."/>
            <person name="Amyotte S.G."/>
            <person name="Kleemann J."/>
            <person name="Torres M.F."/>
            <person name="Damm U."/>
            <person name="Buiate E.A."/>
            <person name="Epstein L."/>
            <person name="Alkan N."/>
            <person name="Altmueller J."/>
            <person name="Alvarado-Balderrama L."/>
            <person name="Bauser C.A."/>
            <person name="Becker C."/>
            <person name="Birren B.W."/>
            <person name="Chen Z."/>
            <person name="Choi J."/>
            <person name="Crouch J.A."/>
            <person name="Duvick J.P."/>
            <person name="Farman M.A."/>
            <person name="Gan P."/>
            <person name="Heiman D."/>
            <person name="Henrissat B."/>
            <person name="Howard R.J."/>
            <person name="Kabbage M."/>
            <person name="Koch C."/>
            <person name="Kracher B."/>
            <person name="Kubo Y."/>
            <person name="Law A.D."/>
            <person name="Lebrun M.-H."/>
            <person name="Lee Y.-H."/>
            <person name="Miyara I."/>
            <person name="Moore N."/>
            <person name="Neumann U."/>
            <person name="Nordstroem K."/>
            <person name="Panaccione D.G."/>
            <person name="Panstruga R."/>
            <person name="Place M."/>
            <person name="Proctor R.H."/>
            <person name="Prusky D."/>
            <person name="Rech G."/>
            <person name="Reinhardt R."/>
            <person name="Rollins J.A."/>
            <person name="Rounsley S."/>
            <person name="Schardl C.L."/>
            <person name="Schwartz D.C."/>
            <person name="Shenoy N."/>
            <person name="Shirasu K."/>
            <person name="Sikhakolli U.R."/>
            <person name="Stueber K."/>
            <person name="Sukno S.A."/>
            <person name="Sweigard J.A."/>
            <person name="Takano Y."/>
            <person name="Takahara H."/>
            <person name="Trail F."/>
            <person name="van der Does H.C."/>
            <person name="Voll L.M."/>
            <person name="Will I."/>
            <person name="Young S."/>
            <person name="Zeng Q."/>
            <person name="Zhang J."/>
            <person name="Zhou S."/>
            <person name="Dickman M.B."/>
            <person name="Schulze-Lefert P."/>
            <person name="Ver Loren van Themaat E."/>
            <person name="Ma L.-J."/>
            <person name="Vaillancourt L.J."/>
        </authorList>
    </citation>
    <scope>NUCLEOTIDE SEQUENCE [LARGE SCALE GENOMIC DNA]</scope>
    <source>
        <strain evidence="3">IMI 349063</strain>
    </source>
</reference>
<keyword evidence="1" id="KW-0732">Signal</keyword>
<accession>H1V9M9</accession>
<dbReference type="EMBL" id="CACQ02002220">
    <property type="protein sequence ID" value="CCF36932.1"/>
    <property type="molecule type" value="Genomic_DNA"/>
</dbReference>
<dbReference type="HOGENOM" id="CLU_1229842_0_0_1"/>
<gene>
    <name evidence="2" type="ORF">CH063_08386</name>
</gene>
<proteinExistence type="predicted"/>